<feature type="non-terminal residue" evidence="1">
    <location>
        <position position="50"/>
    </location>
</feature>
<accession>A0A3B0WH27</accession>
<reference evidence="1" key="1">
    <citation type="submission" date="2018-06" db="EMBL/GenBank/DDBJ databases">
        <authorList>
            <person name="Zhirakovskaya E."/>
        </authorList>
    </citation>
    <scope>NUCLEOTIDE SEQUENCE</scope>
</reference>
<sequence length="50" mass="6117">MEDEYPKIRGITRLDYEHTSKGWWARYTRDGVTFSEVFRDNDKRFRSTKA</sequence>
<dbReference type="AlphaFoldDB" id="A0A3B0WH27"/>
<organism evidence="1">
    <name type="scientific">hydrothermal vent metagenome</name>
    <dbReference type="NCBI Taxonomy" id="652676"/>
    <lineage>
        <taxon>unclassified sequences</taxon>
        <taxon>metagenomes</taxon>
        <taxon>ecological metagenomes</taxon>
    </lineage>
</organism>
<name>A0A3B0WH27_9ZZZZ</name>
<evidence type="ECO:0000313" key="1">
    <source>
        <dbReference type="EMBL" id="VAW55145.1"/>
    </source>
</evidence>
<proteinExistence type="predicted"/>
<protein>
    <submittedName>
        <fullName evidence="1">Uncharacterized protein</fullName>
    </submittedName>
</protein>
<gene>
    <name evidence="1" type="ORF">MNBD_GAMMA05-279</name>
</gene>
<dbReference type="EMBL" id="UOFE01000046">
    <property type="protein sequence ID" value="VAW55145.1"/>
    <property type="molecule type" value="Genomic_DNA"/>
</dbReference>